<dbReference type="EMBL" id="JAHLJV010000032">
    <property type="protein sequence ID" value="KAK1590283.1"/>
    <property type="molecule type" value="Genomic_DNA"/>
</dbReference>
<dbReference type="RefSeq" id="XP_060413777.1">
    <property type="nucleotide sequence ID" value="XM_060564684.1"/>
</dbReference>
<name>A0AAD8V5J0_9PEZI</name>
<protein>
    <recommendedName>
        <fullName evidence="5">Secreted protein</fullName>
    </recommendedName>
</protein>
<evidence type="ECO:0000256" key="2">
    <source>
        <dbReference type="SAM" id="SignalP"/>
    </source>
</evidence>
<proteinExistence type="predicted"/>
<sequence length="83" mass="8895">MTVACLWLWLGRGCCWPVPNQYAIAQVSVFSGLFGKGGWAERGRKSRSGPNGIGEQMPVGSAHEHVEKAGKCVGMDVDQGTFV</sequence>
<evidence type="ECO:0000313" key="4">
    <source>
        <dbReference type="Proteomes" id="UP001230504"/>
    </source>
</evidence>
<feature type="region of interest" description="Disordered" evidence="1">
    <location>
        <begin position="40"/>
        <end position="64"/>
    </location>
</feature>
<keyword evidence="4" id="KW-1185">Reference proteome</keyword>
<evidence type="ECO:0000256" key="1">
    <source>
        <dbReference type="SAM" id="MobiDB-lite"/>
    </source>
</evidence>
<evidence type="ECO:0000313" key="3">
    <source>
        <dbReference type="EMBL" id="KAK1590283.1"/>
    </source>
</evidence>
<gene>
    <name evidence="3" type="ORF">LY79DRAFT_687745</name>
</gene>
<dbReference type="GeneID" id="85448924"/>
<feature type="chain" id="PRO_5041969734" description="Secreted protein" evidence="2">
    <location>
        <begin position="18"/>
        <end position="83"/>
    </location>
</feature>
<feature type="signal peptide" evidence="2">
    <location>
        <begin position="1"/>
        <end position="17"/>
    </location>
</feature>
<organism evidence="3 4">
    <name type="scientific">Colletotrichum navitas</name>
    <dbReference type="NCBI Taxonomy" id="681940"/>
    <lineage>
        <taxon>Eukaryota</taxon>
        <taxon>Fungi</taxon>
        <taxon>Dikarya</taxon>
        <taxon>Ascomycota</taxon>
        <taxon>Pezizomycotina</taxon>
        <taxon>Sordariomycetes</taxon>
        <taxon>Hypocreomycetidae</taxon>
        <taxon>Glomerellales</taxon>
        <taxon>Glomerellaceae</taxon>
        <taxon>Colletotrichum</taxon>
        <taxon>Colletotrichum graminicola species complex</taxon>
    </lineage>
</organism>
<dbReference type="Proteomes" id="UP001230504">
    <property type="component" value="Unassembled WGS sequence"/>
</dbReference>
<dbReference type="AlphaFoldDB" id="A0AAD8V5J0"/>
<reference evidence="3" key="1">
    <citation type="submission" date="2021-06" db="EMBL/GenBank/DDBJ databases">
        <title>Comparative genomics, transcriptomics and evolutionary studies reveal genomic signatures of adaptation to plant cell wall in hemibiotrophic fungi.</title>
        <authorList>
            <consortium name="DOE Joint Genome Institute"/>
            <person name="Baroncelli R."/>
            <person name="Diaz J.F."/>
            <person name="Benocci T."/>
            <person name="Peng M."/>
            <person name="Battaglia E."/>
            <person name="Haridas S."/>
            <person name="Andreopoulos W."/>
            <person name="Labutti K."/>
            <person name="Pangilinan J."/>
            <person name="Floch G.L."/>
            <person name="Makela M.R."/>
            <person name="Henrissat B."/>
            <person name="Grigoriev I.V."/>
            <person name="Crouch J.A."/>
            <person name="De Vries R.P."/>
            <person name="Sukno S.A."/>
            <person name="Thon M.R."/>
        </authorList>
    </citation>
    <scope>NUCLEOTIDE SEQUENCE</scope>
    <source>
        <strain evidence="3">CBS 125086</strain>
    </source>
</reference>
<keyword evidence="2" id="KW-0732">Signal</keyword>
<evidence type="ECO:0008006" key="5">
    <source>
        <dbReference type="Google" id="ProtNLM"/>
    </source>
</evidence>
<accession>A0AAD8V5J0</accession>
<comment type="caution">
    <text evidence="3">The sequence shown here is derived from an EMBL/GenBank/DDBJ whole genome shotgun (WGS) entry which is preliminary data.</text>
</comment>